<evidence type="ECO:0000313" key="1">
    <source>
        <dbReference type="EMBL" id="PKU63538.1"/>
    </source>
</evidence>
<reference evidence="1 2" key="1">
    <citation type="journal article" date="2016" name="Sci. Rep.">
        <title>The Dendrobium catenatum Lindl. genome sequence provides insights into polysaccharide synthase, floral development and adaptive evolution.</title>
        <authorList>
            <person name="Zhang G.Q."/>
            <person name="Xu Q."/>
            <person name="Bian C."/>
            <person name="Tsai W.C."/>
            <person name="Yeh C.M."/>
            <person name="Liu K.W."/>
            <person name="Yoshida K."/>
            <person name="Zhang L.S."/>
            <person name="Chang S.B."/>
            <person name="Chen F."/>
            <person name="Shi Y."/>
            <person name="Su Y.Y."/>
            <person name="Zhang Y.Q."/>
            <person name="Chen L.J."/>
            <person name="Yin Y."/>
            <person name="Lin M."/>
            <person name="Huang H."/>
            <person name="Deng H."/>
            <person name="Wang Z.W."/>
            <person name="Zhu S.L."/>
            <person name="Zhao X."/>
            <person name="Deng C."/>
            <person name="Niu S.C."/>
            <person name="Huang J."/>
            <person name="Wang M."/>
            <person name="Liu G.H."/>
            <person name="Yang H.J."/>
            <person name="Xiao X.J."/>
            <person name="Hsiao Y.Y."/>
            <person name="Wu W.L."/>
            <person name="Chen Y.Y."/>
            <person name="Mitsuda N."/>
            <person name="Ohme-Takagi M."/>
            <person name="Luo Y.B."/>
            <person name="Van de Peer Y."/>
            <person name="Liu Z.J."/>
        </authorList>
    </citation>
    <scope>NUCLEOTIDE SEQUENCE [LARGE SCALE GENOMIC DNA]</scope>
    <source>
        <tissue evidence="1">The whole plant</tissue>
    </source>
</reference>
<sequence>MIARGVVEVVISAWTDILLENNNDVGTRQKHMEGLKNEEHLSQILFDVDESSG</sequence>
<dbReference type="Proteomes" id="UP000233837">
    <property type="component" value="Unassembled WGS sequence"/>
</dbReference>
<organism evidence="1 2">
    <name type="scientific">Dendrobium catenatum</name>
    <dbReference type="NCBI Taxonomy" id="906689"/>
    <lineage>
        <taxon>Eukaryota</taxon>
        <taxon>Viridiplantae</taxon>
        <taxon>Streptophyta</taxon>
        <taxon>Embryophyta</taxon>
        <taxon>Tracheophyta</taxon>
        <taxon>Spermatophyta</taxon>
        <taxon>Magnoliopsida</taxon>
        <taxon>Liliopsida</taxon>
        <taxon>Asparagales</taxon>
        <taxon>Orchidaceae</taxon>
        <taxon>Epidendroideae</taxon>
        <taxon>Malaxideae</taxon>
        <taxon>Dendrobiinae</taxon>
        <taxon>Dendrobium</taxon>
    </lineage>
</organism>
<keyword evidence="2" id="KW-1185">Reference proteome</keyword>
<protein>
    <submittedName>
        <fullName evidence="1">Uncharacterized protein</fullName>
    </submittedName>
</protein>
<dbReference type="AlphaFoldDB" id="A0A2I0VJE5"/>
<gene>
    <name evidence="1" type="ORF">MA16_Dca026197</name>
</gene>
<dbReference type="EMBL" id="KZ503482">
    <property type="protein sequence ID" value="PKU63538.1"/>
    <property type="molecule type" value="Genomic_DNA"/>
</dbReference>
<proteinExistence type="predicted"/>
<name>A0A2I0VJE5_9ASPA</name>
<reference evidence="1 2" key="2">
    <citation type="journal article" date="2017" name="Nature">
        <title>The Apostasia genome and the evolution of orchids.</title>
        <authorList>
            <person name="Zhang G.Q."/>
            <person name="Liu K.W."/>
            <person name="Li Z."/>
            <person name="Lohaus R."/>
            <person name="Hsiao Y.Y."/>
            <person name="Niu S.C."/>
            <person name="Wang J.Y."/>
            <person name="Lin Y.C."/>
            <person name="Xu Q."/>
            <person name="Chen L.J."/>
            <person name="Yoshida K."/>
            <person name="Fujiwara S."/>
            <person name="Wang Z.W."/>
            <person name="Zhang Y.Q."/>
            <person name="Mitsuda N."/>
            <person name="Wang M."/>
            <person name="Liu G.H."/>
            <person name="Pecoraro L."/>
            <person name="Huang H.X."/>
            <person name="Xiao X.J."/>
            <person name="Lin M."/>
            <person name="Wu X.Y."/>
            <person name="Wu W.L."/>
            <person name="Chen Y.Y."/>
            <person name="Chang S.B."/>
            <person name="Sakamoto S."/>
            <person name="Ohme-Takagi M."/>
            <person name="Yagi M."/>
            <person name="Zeng S.J."/>
            <person name="Shen C.Y."/>
            <person name="Yeh C.M."/>
            <person name="Luo Y.B."/>
            <person name="Tsai W.C."/>
            <person name="Van de Peer Y."/>
            <person name="Liu Z.J."/>
        </authorList>
    </citation>
    <scope>NUCLEOTIDE SEQUENCE [LARGE SCALE GENOMIC DNA]</scope>
    <source>
        <tissue evidence="1">The whole plant</tissue>
    </source>
</reference>
<evidence type="ECO:0000313" key="2">
    <source>
        <dbReference type="Proteomes" id="UP000233837"/>
    </source>
</evidence>
<accession>A0A2I0VJE5</accession>